<evidence type="ECO:0000256" key="1">
    <source>
        <dbReference type="ARBA" id="ARBA00004496"/>
    </source>
</evidence>
<accession>A0ABS9M2V6</accession>
<evidence type="ECO:0000256" key="2">
    <source>
        <dbReference type="ARBA" id="ARBA00007599"/>
    </source>
</evidence>
<evidence type="ECO:0000256" key="8">
    <source>
        <dbReference type="ARBA" id="ARBA00022840"/>
    </source>
</evidence>
<keyword evidence="7" id="KW-0547">Nucleotide-binding</keyword>
<dbReference type="SUPFAM" id="SSF52540">
    <property type="entry name" value="P-loop containing nucleoside triphosphate hydrolases"/>
    <property type="match status" value="1"/>
</dbReference>
<keyword evidence="6" id="KW-0479">Metal-binding</keyword>
<dbReference type="InterPro" id="IPR003442">
    <property type="entry name" value="T6A_TsaE"/>
</dbReference>
<keyword evidence="9" id="KW-0460">Magnesium</keyword>
<organism evidence="11 12">
    <name type="scientific">Sesame phyllody phytoplasma</name>
    <dbReference type="NCBI Taxonomy" id="420408"/>
    <lineage>
        <taxon>Bacteria</taxon>
        <taxon>Bacillati</taxon>
        <taxon>Mycoplasmatota</taxon>
        <taxon>Mollicutes</taxon>
        <taxon>Acholeplasmatales</taxon>
        <taxon>Acholeplasmataceae</taxon>
        <taxon>Candidatus Phytoplasma</taxon>
        <taxon>16SrII (Peanut WB group)</taxon>
    </lineage>
</organism>
<dbReference type="NCBIfam" id="TIGR00150">
    <property type="entry name" value="T6A_YjeE"/>
    <property type="match status" value="1"/>
</dbReference>
<dbReference type="Pfam" id="PF02367">
    <property type="entry name" value="TsaE"/>
    <property type="match status" value="1"/>
</dbReference>
<evidence type="ECO:0000313" key="11">
    <source>
        <dbReference type="EMBL" id="MCG3566612.1"/>
    </source>
</evidence>
<evidence type="ECO:0000256" key="4">
    <source>
        <dbReference type="ARBA" id="ARBA00022490"/>
    </source>
</evidence>
<evidence type="ECO:0000256" key="5">
    <source>
        <dbReference type="ARBA" id="ARBA00022694"/>
    </source>
</evidence>
<comment type="similarity">
    <text evidence="2">Belongs to the TsaE family.</text>
</comment>
<keyword evidence="5" id="KW-0819">tRNA processing</keyword>
<evidence type="ECO:0000256" key="9">
    <source>
        <dbReference type="ARBA" id="ARBA00022842"/>
    </source>
</evidence>
<keyword evidence="8" id="KW-0067">ATP-binding</keyword>
<protein>
    <recommendedName>
        <fullName evidence="3">tRNA threonylcarbamoyladenosine biosynthesis protein TsaE</fullName>
    </recommendedName>
    <alternativeName>
        <fullName evidence="10">t(6)A37 threonylcarbamoyladenosine biosynthesis protein TsaE</fullName>
    </alternativeName>
</protein>
<dbReference type="Proteomes" id="UP001196848">
    <property type="component" value="Unassembled WGS sequence"/>
</dbReference>
<reference evidence="11" key="1">
    <citation type="submission" date="2022-02" db="EMBL/GenBank/DDBJ databases">
        <title>Draft genome sequence of Candidatus Phytoplasma australasia strain SS02 associated with sesame phyllody disease.</title>
        <authorList>
            <person name="Ranebennur H."/>
            <person name="Kirdat K."/>
            <person name="Tiwarekar B."/>
            <person name="Rawat K."/>
            <person name="Chelam C."/>
            <person name="Solanke A."/>
            <person name="Yadav R."/>
            <person name="Singh K."/>
            <person name="Yadav A."/>
            <person name="Rao G.P."/>
        </authorList>
    </citation>
    <scope>NUCLEOTIDE SEQUENCE [LARGE SCALE GENOMIC DNA]</scope>
    <source>
        <strain evidence="11">SS02</strain>
    </source>
</reference>
<keyword evidence="4" id="KW-0963">Cytoplasm</keyword>
<dbReference type="InterPro" id="IPR027417">
    <property type="entry name" value="P-loop_NTPase"/>
</dbReference>
<evidence type="ECO:0000256" key="7">
    <source>
        <dbReference type="ARBA" id="ARBA00022741"/>
    </source>
</evidence>
<comment type="caution">
    <text evidence="11">The sequence shown here is derived from an EMBL/GenBank/DDBJ whole genome shotgun (WGS) entry which is preliminary data.</text>
</comment>
<dbReference type="Gene3D" id="3.40.50.300">
    <property type="entry name" value="P-loop containing nucleotide triphosphate hydrolases"/>
    <property type="match status" value="1"/>
</dbReference>
<proteinExistence type="inferred from homology"/>
<evidence type="ECO:0000313" key="12">
    <source>
        <dbReference type="Proteomes" id="UP001196848"/>
    </source>
</evidence>
<dbReference type="EMBL" id="JAHBAJ020000004">
    <property type="protein sequence ID" value="MCG3566612.1"/>
    <property type="molecule type" value="Genomic_DNA"/>
</dbReference>
<gene>
    <name evidence="11" type="primary">tsaE</name>
    <name evidence="11" type="ORF">KHD59_000635</name>
</gene>
<sequence length="158" mass="18492">MELKMTFIYNKISLKSAQTKLAGIFLAKKILSTNRYKNKKNIVFIHGSMGLGKTIFVKGFAQELGILTINSPSFNLFKSYNFNNKTLFHMDLFRLENNSKLIFLFEEVLEYLELGDIILIESTYINDEIDKLWDFKVEIKFLKDNSRGILIKQKNVKY</sequence>
<keyword evidence="12" id="KW-1185">Reference proteome</keyword>
<evidence type="ECO:0000256" key="3">
    <source>
        <dbReference type="ARBA" id="ARBA00019010"/>
    </source>
</evidence>
<dbReference type="PANTHER" id="PTHR33540:SF2">
    <property type="entry name" value="TRNA THREONYLCARBAMOYLADENOSINE BIOSYNTHESIS PROTEIN TSAE"/>
    <property type="match status" value="1"/>
</dbReference>
<comment type="subcellular location">
    <subcellularLocation>
        <location evidence="1">Cytoplasm</location>
    </subcellularLocation>
</comment>
<dbReference type="PANTHER" id="PTHR33540">
    <property type="entry name" value="TRNA THREONYLCARBAMOYLADENOSINE BIOSYNTHESIS PROTEIN TSAE"/>
    <property type="match status" value="1"/>
</dbReference>
<evidence type="ECO:0000256" key="10">
    <source>
        <dbReference type="ARBA" id="ARBA00032441"/>
    </source>
</evidence>
<name>A0ABS9M2V6_9MOLU</name>
<evidence type="ECO:0000256" key="6">
    <source>
        <dbReference type="ARBA" id="ARBA00022723"/>
    </source>
</evidence>